<proteinExistence type="predicted"/>
<gene>
    <name evidence="2" type="ORF">ILEXP_LOCUS19934</name>
</gene>
<evidence type="ECO:0000313" key="2">
    <source>
        <dbReference type="EMBL" id="CAK9151768.1"/>
    </source>
</evidence>
<accession>A0ABC8S9S0</accession>
<evidence type="ECO:0000256" key="1">
    <source>
        <dbReference type="SAM" id="MobiDB-lite"/>
    </source>
</evidence>
<organism evidence="2 3">
    <name type="scientific">Ilex paraguariensis</name>
    <name type="common">yerba mate</name>
    <dbReference type="NCBI Taxonomy" id="185542"/>
    <lineage>
        <taxon>Eukaryota</taxon>
        <taxon>Viridiplantae</taxon>
        <taxon>Streptophyta</taxon>
        <taxon>Embryophyta</taxon>
        <taxon>Tracheophyta</taxon>
        <taxon>Spermatophyta</taxon>
        <taxon>Magnoliopsida</taxon>
        <taxon>eudicotyledons</taxon>
        <taxon>Gunneridae</taxon>
        <taxon>Pentapetalae</taxon>
        <taxon>asterids</taxon>
        <taxon>campanulids</taxon>
        <taxon>Aquifoliales</taxon>
        <taxon>Aquifoliaceae</taxon>
        <taxon>Ilex</taxon>
    </lineage>
</organism>
<dbReference type="AlphaFoldDB" id="A0ABC8S9S0"/>
<dbReference type="Proteomes" id="UP001642360">
    <property type="component" value="Unassembled WGS sequence"/>
</dbReference>
<evidence type="ECO:0000313" key="3">
    <source>
        <dbReference type="Proteomes" id="UP001642360"/>
    </source>
</evidence>
<keyword evidence="3" id="KW-1185">Reference proteome</keyword>
<comment type="caution">
    <text evidence="2">The sequence shown here is derived from an EMBL/GenBank/DDBJ whole genome shotgun (WGS) entry which is preliminary data.</text>
</comment>
<sequence>MATAALATHNHFIYTTGKKKRTPTFKYASPPPPPPPQGNLKAGRGKKGKSRVKKDGGMIVLCGGGGCGGGGCGGGCGGCGG</sequence>
<feature type="compositionally biased region" description="Basic residues" evidence="1">
    <location>
        <begin position="43"/>
        <end position="52"/>
    </location>
</feature>
<name>A0ABC8S9S0_9AQUA</name>
<dbReference type="EMBL" id="CAUOFW020002169">
    <property type="protein sequence ID" value="CAK9151768.1"/>
    <property type="molecule type" value="Genomic_DNA"/>
</dbReference>
<protein>
    <submittedName>
        <fullName evidence="2">Uncharacterized protein</fullName>
    </submittedName>
</protein>
<feature type="region of interest" description="Disordered" evidence="1">
    <location>
        <begin position="17"/>
        <end position="52"/>
    </location>
</feature>
<reference evidence="2 3" key="1">
    <citation type="submission" date="2024-02" db="EMBL/GenBank/DDBJ databases">
        <authorList>
            <person name="Vignale AGUSTIN F."/>
            <person name="Sosa J E."/>
            <person name="Modenutti C."/>
        </authorList>
    </citation>
    <scope>NUCLEOTIDE SEQUENCE [LARGE SCALE GENOMIC DNA]</scope>
</reference>